<keyword evidence="3" id="KW-0813">Transport</keyword>
<evidence type="ECO:0000256" key="12">
    <source>
        <dbReference type="RuleBase" id="RU364031"/>
    </source>
</evidence>
<evidence type="ECO:0000256" key="7">
    <source>
        <dbReference type="ARBA" id="ARBA00022989"/>
    </source>
</evidence>
<dbReference type="GO" id="GO:0020037">
    <property type="term" value="F:heme binding"/>
    <property type="evidence" value="ECO:0007669"/>
    <property type="project" value="TreeGrafter"/>
</dbReference>
<evidence type="ECO:0000256" key="6">
    <source>
        <dbReference type="ARBA" id="ARBA00022946"/>
    </source>
</evidence>
<keyword evidence="11" id="KW-0479">Metal-binding</keyword>
<dbReference type="CDD" id="cd03496">
    <property type="entry name" value="SQR_TypeC_CybS"/>
    <property type="match status" value="1"/>
</dbReference>
<dbReference type="GO" id="GO:0046872">
    <property type="term" value="F:metal ion binding"/>
    <property type="evidence" value="ECO:0007669"/>
    <property type="project" value="UniProtKB-KW"/>
</dbReference>
<evidence type="ECO:0000256" key="8">
    <source>
        <dbReference type="ARBA" id="ARBA00023128"/>
    </source>
</evidence>
<evidence type="ECO:0000256" key="3">
    <source>
        <dbReference type="ARBA" id="ARBA00022448"/>
    </source>
</evidence>
<dbReference type="InterPro" id="IPR007992">
    <property type="entry name" value="CybS"/>
</dbReference>
<dbReference type="OrthoDB" id="18577at2759"/>
<dbReference type="PANTHER" id="PTHR13337:SF2">
    <property type="entry name" value="SUCCINATE DEHYDROGENASE [UBIQUINONE] CYTOCHROME B SMALL SUBUNIT, MITOCHONDRIAL"/>
    <property type="match status" value="1"/>
</dbReference>
<evidence type="ECO:0000313" key="13">
    <source>
        <dbReference type="EMBL" id="KAF2857681.1"/>
    </source>
</evidence>
<dbReference type="GO" id="GO:0006121">
    <property type="term" value="P:mitochondrial electron transport, succinate to ubiquinone"/>
    <property type="evidence" value="ECO:0007669"/>
    <property type="project" value="TreeGrafter"/>
</dbReference>
<evidence type="ECO:0000256" key="2">
    <source>
        <dbReference type="ARBA" id="ARBA00007294"/>
    </source>
</evidence>
<dbReference type="SUPFAM" id="SSF81343">
    <property type="entry name" value="Fumarate reductase respiratory complex transmembrane subunits"/>
    <property type="match status" value="1"/>
</dbReference>
<dbReference type="GO" id="GO:0006099">
    <property type="term" value="P:tricarboxylic acid cycle"/>
    <property type="evidence" value="ECO:0007669"/>
    <property type="project" value="TreeGrafter"/>
</dbReference>
<name>A0A6A7BQY6_9PEZI</name>
<keyword evidence="11" id="KW-0408">Iron</keyword>
<evidence type="ECO:0000256" key="9">
    <source>
        <dbReference type="ARBA" id="ARBA00023136"/>
    </source>
</evidence>
<dbReference type="EMBL" id="MU006032">
    <property type="protein sequence ID" value="KAF2857681.1"/>
    <property type="molecule type" value="Genomic_DNA"/>
</dbReference>
<dbReference type="InterPro" id="IPR034804">
    <property type="entry name" value="SQR/QFR_C/D"/>
</dbReference>
<sequence length="179" mass="20011">MASVFRSALLRQTASRSVRFPQPAATLTPRVRAFVPRSAFQTSANKQILPPLPQTIAGTVNDAVRVPDPEPMHGAYHWTFERLLSASLLPITIAPYAAGVFSPLMDGTFVGLLIIHSYIGFQSCITDYFPSYRVPIFRKVCDFLNFFLALVVGWGWYEFETNDVGLTGAIRRIWKAGRE</sequence>
<reference evidence="13" key="1">
    <citation type="journal article" date="2020" name="Stud. Mycol.">
        <title>101 Dothideomycetes genomes: a test case for predicting lifestyles and emergence of pathogens.</title>
        <authorList>
            <person name="Haridas S."/>
            <person name="Albert R."/>
            <person name="Binder M."/>
            <person name="Bloem J."/>
            <person name="Labutti K."/>
            <person name="Salamov A."/>
            <person name="Andreopoulos B."/>
            <person name="Baker S."/>
            <person name="Barry K."/>
            <person name="Bills G."/>
            <person name="Bluhm B."/>
            <person name="Cannon C."/>
            <person name="Castanera R."/>
            <person name="Culley D."/>
            <person name="Daum C."/>
            <person name="Ezra D."/>
            <person name="Gonzalez J."/>
            <person name="Henrissat B."/>
            <person name="Kuo A."/>
            <person name="Liang C."/>
            <person name="Lipzen A."/>
            <person name="Lutzoni F."/>
            <person name="Magnuson J."/>
            <person name="Mondo S."/>
            <person name="Nolan M."/>
            <person name="Ohm R."/>
            <person name="Pangilinan J."/>
            <person name="Park H.-J."/>
            <person name="Ramirez L."/>
            <person name="Alfaro M."/>
            <person name="Sun H."/>
            <person name="Tritt A."/>
            <person name="Yoshinaga Y."/>
            <person name="Zwiers L.-H."/>
            <person name="Turgeon B."/>
            <person name="Goodwin S."/>
            <person name="Spatafora J."/>
            <person name="Crous P."/>
            <person name="Grigoriev I."/>
        </authorList>
    </citation>
    <scope>NUCLEOTIDE SEQUENCE</scope>
    <source>
        <strain evidence="13">CBS 480.64</strain>
    </source>
</reference>
<evidence type="ECO:0000313" key="14">
    <source>
        <dbReference type="Proteomes" id="UP000799421"/>
    </source>
</evidence>
<organism evidence="13 14">
    <name type="scientific">Piedraia hortae CBS 480.64</name>
    <dbReference type="NCBI Taxonomy" id="1314780"/>
    <lineage>
        <taxon>Eukaryota</taxon>
        <taxon>Fungi</taxon>
        <taxon>Dikarya</taxon>
        <taxon>Ascomycota</taxon>
        <taxon>Pezizomycotina</taxon>
        <taxon>Dothideomycetes</taxon>
        <taxon>Dothideomycetidae</taxon>
        <taxon>Capnodiales</taxon>
        <taxon>Piedraiaceae</taxon>
        <taxon>Piedraia</taxon>
    </lineage>
</organism>
<evidence type="ECO:0000256" key="1">
    <source>
        <dbReference type="ARBA" id="ARBA00004448"/>
    </source>
</evidence>
<evidence type="ECO:0000256" key="5">
    <source>
        <dbReference type="ARBA" id="ARBA00022792"/>
    </source>
</evidence>
<keyword evidence="4" id="KW-0812">Transmembrane</keyword>
<keyword evidence="7" id="KW-1133">Transmembrane helix</keyword>
<evidence type="ECO:0000256" key="11">
    <source>
        <dbReference type="PIRSR" id="PIRSR607992-2"/>
    </source>
</evidence>
<dbReference type="GO" id="GO:0005743">
    <property type="term" value="C:mitochondrial inner membrane"/>
    <property type="evidence" value="ECO:0007669"/>
    <property type="project" value="UniProtKB-SubCell"/>
</dbReference>
<dbReference type="Gene3D" id="1.20.1300.10">
    <property type="entry name" value="Fumarate reductase/succinate dehydrogenase, transmembrane subunit"/>
    <property type="match status" value="1"/>
</dbReference>
<feature type="binding site" evidence="10">
    <location>
        <position position="128"/>
    </location>
    <ligand>
        <name>a ubiquinone</name>
        <dbReference type="ChEBI" id="CHEBI:16389"/>
        <note>ligand shared with IP/SDHB</note>
    </ligand>
</feature>
<dbReference type="Pfam" id="PF05328">
    <property type="entry name" value="CybS"/>
    <property type="match status" value="1"/>
</dbReference>
<gene>
    <name evidence="13" type="ORF">K470DRAFT_260578</name>
</gene>
<evidence type="ECO:0000256" key="4">
    <source>
        <dbReference type="ARBA" id="ARBA00022692"/>
    </source>
</evidence>
<comment type="subcellular location">
    <subcellularLocation>
        <location evidence="1 12">Mitochondrion inner membrane</location>
        <topology evidence="1 12">Multi-pass membrane protein</topology>
    </subcellularLocation>
</comment>
<feature type="binding site" description="axial binding residue" evidence="11">
    <location>
        <position position="116"/>
    </location>
    <ligand>
        <name>heme b</name>
        <dbReference type="ChEBI" id="CHEBI:60344"/>
        <note>ligand shared with SDHC</note>
    </ligand>
    <ligandPart>
        <name>Fe</name>
        <dbReference type="ChEBI" id="CHEBI:18248"/>
    </ligandPart>
</feature>
<proteinExistence type="inferred from homology"/>
<dbReference type="AlphaFoldDB" id="A0A6A7BQY6"/>
<keyword evidence="9 12" id="KW-0472">Membrane</keyword>
<evidence type="ECO:0000256" key="10">
    <source>
        <dbReference type="PIRSR" id="PIRSR607992-1"/>
    </source>
</evidence>
<keyword evidence="6 12" id="KW-0809">Transit peptide</keyword>
<keyword evidence="14" id="KW-1185">Reference proteome</keyword>
<dbReference type="PANTHER" id="PTHR13337">
    <property type="entry name" value="SUCCINATE DEHYDROGENASE"/>
    <property type="match status" value="1"/>
</dbReference>
<dbReference type="Proteomes" id="UP000799421">
    <property type="component" value="Unassembled WGS sequence"/>
</dbReference>
<keyword evidence="8 12" id="KW-0496">Mitochondrion</keyword>
<accession>A0A6A7BQY6</accession>
<keyword evidence="5 12" id="KW-0999">Mitochondrion inner membrane</keyword>
<dbReference type="GO" id="GO:0048039">
    <property type="term" value="F:ubiquinone binding"/>
    <property type="evidence" value="ECO:0007669"/>
    <property type="project" value="TreeGrafter"/>
</dbReference>
<comment type="similarity">
    <text evidence="2 12">Belongs to the CybS family.</text>
</comment>
<protein>
    <recommendedName>
        <fullName evidence="12">Succinate dehydrogenase [ubiquinone] cytochrome b small subunit</fullName>
    </recommendedName>
</protein>